<proteinExistence type="predicted"/>
<evidence type="ECO:0000256" key="3">
    <source>
        <dbReference type="SAM" id="MobiDB-lite"/>
    </source>
</evidence>
<reference evidence="4" key="1">
    <citation type="submission" date="2023-02" db="EMBL/GenBank/DDBJ databases">
        <title>Genome of toxic invasive species Heracleum sosnowskyi carries increased number of genes despite the absence of recent whole-genome duplications.</title>
        <authorList>
            <person name="Schelkunov M."/>
            <person name="Shtratnikova V."/>
            <person name="Makarenko M."/>
            <person name="Klepikova A."/>
            <person name="Omelchenko D."/>
            <person name="Novikova G."/>
            <person name="Obukhova E."/>
            <person name="Bogdanov V."/>
            <person name="Penin A."/>
            <person name="Logacheva M."/>
        </authorList>
    </citation>
    <scope>NUCLEOTIDE SEQUENCE</scope>
    <source>
        <strain evidence="4">Hsosn_3</strain>
        <tissue evidence="4">Leaf</tissue>
    </source>
</reference>
<protein>
    <submittedName>
        <fullName evidence="4">Pentatricopeptide repeat-containing protein</fullName>
    </submittedName>
</protein>
<dbReference type="InterPro" id="IPR046848">
    <property type="entry name" value="E_motif"/>
</dbReference>
<dbReference type="PANTHER" id="PTHR47926:SF401">
    <property type="entry name" value="PENTATRICOPEPTIDE REPEAT-CONTAINING PROTEIN"/>
    <property type="match status" value="1"/>
</dbReference>
<evidence type="ECO:0000256" key="2">
    <source>
        <dbReference type="PROSITE-ProRule" id="PRU00708"/>
    </source>
</evidence>
<dbReference type="EMBL" id="JAUIZM010000010">
    <property type="protein sequence ID" value="KAK1361037.1"/>
    <property type="molecule type" value="Genomic_DNA"/>
</dbReference>
<gene>
    <name evidence="4" type="ORF">POM88_045511</name>
</gene>
<dbReference type="InterPro" id="IPR011990">
    <property type="entry name" value="TPR-like_helical_dom_sf"/>
</dbReference>
<feature type="repeat" description="PPR" evidence="2">
    <location>
        <begin position="185"/>
        <end position="215"/>
    </location>
</feature>
<dbReference type="PROSITE" id="PS51375">
    <property type="entry name" value="PPR"/>
    <property type="match status" value="5"/>
</dbReference>
<feature type="repeat" description="PPR" evidence="2">
    <location>
        <begin position="216"/>
        <end position="246"/>
    </location>
</feature>
<name>A0AAD8M681_9APIA</name>
<dbReference type="GO" id="GO:0003723">
    <property type="term" value="F:RNA binding"/>
    <property type="evidence" value="ECO:0007669"/>
    <property type="project" value="InterPro"/>
</dbReference>
<dbReference type="GO" id="GO:0009451">
    <property type="term" value="P:RNA modification"/>
    <property type="evidence" value="ECO:0007669"/>
    <property type="project" value="InterPro"/>
</dbReference>
<feature type="repeat" description="PPR" evidence="2">
    <location>
        <begin position="154"/>
        <end position="184"/>
    </location>
</feature>
<dbReference type="FunFam" id="1.25.40.10:FF:000348">
    <property type="entry name" value="Pentatricopeptide repeat-containing protein chloroplastic"/>
    <property type="match status" value="1"/>
</dbReference>
<reference evidence="4" key="2">
    <citation type="submission" date="2023-05" db="EMBL/GenBank/DDBJ databases">
        <authorList>
            <person name="Schelkunov M.I."/>
        </authorList>
    </citation>
    <scope>NUCLEOTIDE SEQUENCE</scope>
    <source>
        <strain evidence="4">Hsosn_3</strain>
        <tissue evidence="4">Leaf</tissue>
    </source>
</reference>
<dbReference type="PANTHER" id="PTHR47926">
    <property type="entry name" value="PENTATRICOPEPTIDE REPEAT-CONTAINING PROTEIN"/>
    <property type="match status" value="1"/>
</dbReference>
<comment type="caution">
    <text evidence="4">The sequence shown here is derived from an EMBL/GenBank/DDBJ whole genome shotgun (WGS) entry which is preliminary data.</text>
</comment>
<dbReference type="Pfam" id="PF01535">
    <property type="entry name" value="PPR"/>
    <property type="match status" value="2"/>
</dbReference>
<dbReference type="Gene3D" id="1.25.40.10">
    <property type="entry name" value="Tetratricopeptide repeat domain"/>
    <property type="match status" value="4"/>
</dbReference>
<evidence type="ECO:0000313" key="4">
    <source>
        <dbReference type="EMBL" id="KAK1361037.1"/>
    </source>
</evidence>
<dbReference type="Proteomes" id="UP001237642">
    <property type="component" value="Unassembled WGS sequence"/>
</dbReference>
<feature type="compositionally biased region" description="Basic and acidic residues" evidence="3">
    <location>
        <begin position="581"/>
        <end position="590"/>
    </location>
</feature>
<dbReference type="FunFam" id="1.25.40.10:FF:000329">
    <property type="entry name" value="Pentatricopeptide repeat-containing protein"/>
    <property type="match status" value="1"/>
</dbReference>
<dbReference type="Pfam" id="PF20431">
    <property type="entry name" value="E_motif"/>
    <property type="match status" value="1"/>
</dbReference>
<keyword evidence="5" id="KW-1185">Reference proteome</keyword>
<dbReference type="Pfam" id="PF13041">
    <property type="entry name" value="PPR_2"/>
    <property type="match status" value="2"/>
</dbReference>
<feature type="repeat" description="PPR" evidence="2">
    <location>
        <begin position="289"/>
        <end position="319"/>
    </location>
</feature>
<dbReference type="InterPro" id="IPR046960">
    <property type="entry name" value="PPR_At4g14850-like_plant"/>
</dbReference>
<accession>A0AAD8M681</accession>
<organism evidence="4 5">
    <name type="scientific">Heracleum sosnowskyi</name>
    <dbReference type="NCBI Taxonomy" id="360622"/>
    <lineage>
        <taxon>Eukaryota</taxon>
        <taxon>Viridiplantae</taxon>
        <taxon>Streptophyta</taxon>
        <taxon>Embryophyta</taxon>
        <taxon>Tracheophyta</taxon>
        <taxon>Spermatophyta</taxon>
        <taxon>Magnoliopsida</taxon>
        <taxon>eudicotyledons</taxon>
        <taxon>Gunneridae</taxon>
        <taxon>Pentapetalae</taxon>
        <taxon>asterids</taxon>
        <taxon>campanulids</taxon>
        <taxon>Apiales</taxon>
        <taxon>Apiaceae</taxon>
        <taxon>Apioideae</taxon>
        <taxon>apioid superclade</taxon>
        <taxon>Tordylieae</taxon>
        <taxon>Tordyliinae</taxon>
        <taxon>Heracleum</taxon>
    </lineage>
</organism>
<keyword evidence="1" id="KW-0677">Repeat</keyword>
<dbReference type="AlphaFoldDB" id="A0AAD8M681"/>
<feature type="region of interest" description="Disordered" evidence="3">
    <location>
        <begin position="568"/>
        <end position="590"/>
    </location>
</feature>
<feature type="repeat" description="PPR" evidence="2">
    <location>
        <begin position="320"/>
        <end position="354"/>
    </location>
</feature>
<evidence type="ECO:0000313" key="5">
    <source>
        <dbReference type="Proteomes" id="UP001237642"/>
    </source>
</evidence>
<sequence>MIEIQCVVLKSTITRLLQQCKNMKELKTIHTLIITSPLLSKTDHYFLISRLLFFCAISESGSLSYAANVFQTIQNPNLFVYNAMIRAYASKTMNATDGTNTYRSLFLYKQMLRNGIVADCITFPFLLKECVRRQDYGTGRSIHSQIVRYGVHSDVFVGNSVISLYSACGDVESARKMFDEMSVRDIVSWNSMVIGCLRCGELDMALGLFRKMSVKNVITWNSIITGFVQGGRPKEALEFFQEMQISSDDMVSPDKFTVASTLSACASLGALDHGKWVHNYLVRSGLECDMVVGTALIDMYGKCGSVKRAFEVFKEMPNKDVLAWTAMISVFAYHGYSVEAFNLFRRMVAVGVNPNSVTFVGLLSACAHTGLVERARWLFNIMRTVYYIKPQLQHYACMVDVLSRAGLFNEAEELIRDMPMKPDVFVWGALLGGCLMHGYTELGEKVANCLINMQPQNHAYYVTLCDLYAKDDRFDDVKNTRTIMLERGIKKDVPGSSMIEVDGIVHEFSVRGSSEMFQVLVPSVDGLFWILRVHVPPWMKIQWHLCNVQQLNFQLQVLFGDLRGSPRDVPVMNGPNQQPHDVSEGRKKKN</sequence>
<evidence type="ECO:0000256" key="1">
    <source>
        <dbReference type="ARBA" id="ARBA00022737"/>
    </source>
</evidence>
<dbReference type="NCBIfam" id="TIGR00756">
    <property type="entry name" value="PPR"/>
    <property type="match status" value="6"/>
</dbReference>
<dbReference type="InterPro" id="IPR002885">
    <property type="entry name" value="PPR_rpt"/>
</dbReference>